<dbReference type="CDD" id="cd00038">
    <property type="entry name" value="CAP_ED"/>
    <property type="match status" value="1"/>
</dbReference>
<protein>
    <submittedName>
        <fullName evidence="5">Cyclic nucleotide-binding domain protein</fullName>
    </submittedName>
</protein>
<evidence type="ECO:0000256" key="1">
    <source>
        <dbReference type="ARBA" id="ARBA00023015"/>
    </source>
</evidence>
<dbReference type="GO" id="GO:0003677">
    <property type="term" value="F:DNA binding"/>
    <property type="evidence" value="ECO:0007669"/>
    <property type="project" value="UniProtKB-KW"/>
</dbReference>
<evidence type="ECO:0000256" key="2">
    <source>
        <dbReference type="ARBA" id="ARBA00023125"/>
    </source>
</evidence>
<feature type="non-terminal residue" evidence="5">
    <location>
        <position position="1"/>
    </location>
</feature>
<evidence type="ECO:0000256" key="3">
    <source>
        <dbReference type="ARBA" id="ARBA00023163"/>
    </source>
</evidence>
<dbReference type="Pfam" id="PF13545">
    <property type="entry name" value="HTH_Crp_2"/>
    <property type="match status" value="1"/>
</dbReference>
<keyword evidence="1" id="KW-0805">Transcription regulation</keyword>
<evidence type="ECO:0000259" key="4">
    <source>
        <dbReference type="PROSITE" id="PS50042"/>
    </source>
</evidence>
<dbReference type="AlphaFoldDB" id="E6LI50"/>
<dbReference type="HOGENOM" id="CLU_1167996_0_0_9"/>
<dbReference type="InterPro" id="IPR014710">
    <property type="entry name" value="RmlC-like_jellyroll"/>
</dbReference>
<dbReference type="SUPFAM" id="SSF46785">
    <property type="entry name" value="Winged helix' DNA-binding domain"/>
    <property type="match status" value="1"/>
</dbReference>
<accession>E6LI50</accession>
<dbReference type="eggNOG" id="COG0664">
    <property type="taxonomic scope" value="Bacteria"/>
</dbReference>
<dbReference type="PROSITE" id="PS50042">
    <property type="entry name" value="CNMP_BINDING_3"/>
    <property type="match status" value="1"/>
</dbReference>
<gene>
    <name evidence="5" type="ORF">HMPREF9088_2040</name>
</gene>
<evidence type="ECO:0000313" key="5">
    <source>
        <dbReference type="EMBL" id="EFU73112.1"/>
    </source>
</evidence>
<name>E6LI50_ENTI1</name>
<dbReference type="STRING" id="888064.HMPREF9088_2040"/>
<dbReference type="SMART" id="SM00100">
    <property type="entry name" value="cNMP"/>
    <property type="match status" value="1"/>
</dbReference>
<dbReference type="InterPro" id="IPR000595">
    <property type="entry name" value="cNMP-bd_dom"/>
</dbReference>
<dbReference type="EMBL" id="AEPV01000079">
    <property type="protein sequence ID" value="EFU73112.1"/>
    <property type="molecule type" value="Genomic_DNA"/>
</dbReference>
<organism evidence="5 6">
    <name type="scientific">Enterococcus italicus (strain DSM 15952 / CCUG 50447 / LMG 22039 / TP 1.5)</name>
    <dbReference type="NCBI Taxonomy" id="888064"/>
    <lineage>
        <taxon>Bacteria</taxon>
        <taxon>Bacillati</taxon>
        <taxon>Bacillota</taxon>
        <taxon>Bacilli</taxon>
        <taxon>Lactobacillales</taxon>
        <taxon>Enterococcaceae</taxon>
        <taxon>Enterococcus</taxon>
    </lineage>
</organism>
<reference evidence="5 6" key="1">
    <citation type="submission" date="2010-12" db="EMBL/GenBank/DDBJ databases">
        <authorList>
            <person name="Muzny D."/>
            <person name="Qin X."/>
            <person name="Deng J."/>
            <person name="Jiang H."/>
            <person name="Liu Y."/>
            <person name="Qu J."/>
            <person name="Song X.-Z."/>
            <person name="Zhang L."/>
            <person name="Thornton R."/>
            <person name="Coyle M."/>
            <person name="Francisco L."/>
            <person name="Jackson L."/>
            <person name="Javaid M."/>
            <person name="Korchina V."/>
            <person name="Kovar C."/>
            <person name="Mata R."/>
            <person name="Mathew T."/>
            <person name="Ngo R."/>
            <person name="Nguyen L."/>
            <person name="Nguyen N."/>
            <person name="Okwuonu G."/>
            <person name="Ongeri F."/>
            <person name="Pham C."/>
            <person name="Simmons D."/>
            <person name="Wilczek-Boney K."/>
            <person name="Hale W."/>
            <person name="Jakkamsetti A."/>
            <person name="Pham P."/>
            <person name="Ruth R."/>
            <person name="San Lucas F."/>
            <person name="Warren J."/>
            <person name="Zhang J."/>
            <person name="Zhao Z."/>
            <person name="Zhou C."/>
            <person name="Zhu D."/>
            <person name="Lee S."/>
            <person name="Bess C."/>
            <person name="Blankenburg K."/>
            <person name="Forbes L."/>
            <person name="Fu Q."/>
            <person name="Gubbala S."/>
            <person name="Hirani K."/>
            <person name="Jayaseelan J.C."/>
            <person name="Lara F."/>
            <person name="Munidasa M."/>
            <person name="Palculict T."/>
            <person name="Patil S."/>
            <person name="Pu L.-L."/>
            <person name="Saada N."/>
            <person name="Tang L."/>
            <person name="Weissenberger G."/>
            <person name="Zhu Y."/>
            <person name="Hemphill L."/>
            <person name="Shang Y."/>
            <person name="Youmans B."/>
            <person name="Ayvaz T."/>
            <person name="Ross M."/>
            <person name="Santibanez J."/>
            <person name="Aqrawi P."/>
            <person name="Gross S."/>
            <person name="Joshi V."/>
            <person name="Fowler G."/>
            <person name="Nazareth L."/>
            <person name="Reid J."/>
            <person name="Worley K."/>
            <person name="Petrosino J."/>
            <person name="Highlander S."/>
            <person name="Gibbs R."/>
        </authorList>
    </citation>
    <scope>NUCLEOTIDE SEQUENCE [LARGE SCALE GENOMIC DNA]</scope>
    <source>
        <strain evidence="6">DSM 15952 / CCUG 50447 / LMG 22039 / TP 1.5</strain>
    </source>
</reference>
<dbReference type="Pfam" id="PF00027">
    <property type="entry name" value="cNMP_binding"/>
    <property type="match status" value="1"/>
</dbReference>
<evidence type="ECO:0000313" key="6">
    <source>
        <dbReference type="Proteomes" id="UP000010296"/>
    </source>
</evidence>
<dbReference type="SUPFAM" id="SSF51206">
    <property type="entry name" value="cAMP-binding domain-like"/>
    <property type="match status" value="1"/>
</dbReference>
<dbReference type="InterPro" id="IPR036390">
    <property type="entry name" value="WH_DNA-bd_sf"/>
</dbReference>
<keyword evidence="2" id="KW-0238">DNA-binding</keyword>
<dbReference type="GO" id="GO:0006355">
    <property type="term" value="P:regulation of DNA-templated transcription"/>
    <property type="evidence" value="ECO:0007669"/>
    <property type="project" value="InterPro"/>
</dbReference>
<comment type="caution">
    <text evidence="5">The sequence shown here is derived from an EMBL/GenBank/DDBJ whole genome shotgun (WGS) entry which is preliminary data.</text>
</comment>
<keyword evidence="3" id="KW-0804">Transcription</keyword>
<dbReference type="InterPro" id="IPR012318">
    <property type="entry name" value="HTH_CRP"/>
</dbReference>
<dbReference type="Proteomes" id="UP000010296">
    <property type="component" value="Unassembled WGS sequence"/>
</dbReference>
<proteinExistence type="predicted"/>
<keyword evidence="6" id="KW-1185">Reference proteome</keyword>
<dbReference type="InterPro" id="IPR018490">
    <property type="entry name" value="cNMP-bd_dom_sf"/>
</dbReference>
<dbReference type="Gene3D" id="2.60.120.10">
    <property type="entry name" value="Jelly Rolls"/>
    <property type="match status" value="1"/>
</dbReference>
<feature type="domain" description="Cyclic nucleotide-binding" evidence="4">
    <location>
        <begin position="31"/>
        <end position="134"/>
    </location>
</feature>
<sequence length="237" mass="27320">ILFKLYLIKTNKECILVKRINDSERLSSYIMNHELNHYMHSNLQEISTLQSFEKNEHLIQSGEISDFLYFLVEGTVIVYSYASDTQNICINYASAMMPLGEASSLWGIEPKSSVKAATKCICICISLATYRNTLQQDVLFLQNTCRLLSTRLNTSITVANSLAESFDMRLAKFILENQKNDIFTFQLTTCAAILNVSYRHLLRIIMQFREKDILEKFGNSYIIRDLNALKNLANYDY</sequence>